<feature type="transmembrane region" description="Helical" evidence="1">
    <location>
        <begin position="33"/>
        <end position="51"/>
    </location>
</feature>
<dbReference type="Proteomes" id="UP000625551">
    <property type="component" value="Unassembled WGS sequence"/>
</dbReference>
<sequence>MNISPSIIANVGLALTVIIALAGIDKRLRSDRTLLVMGVAALTIGIVGFLIRSESTGMARGNAADFLFGPFIYVLSYGLLRKLYKSIYKVEPTYVWLSGYDAEDMRDVNFLDKVVYVLPLLLGMVLPFIGKVIE</sequence>
<evidence type="ECO:0000256" key="1">
    <source>
        <dbReference type="SAM" id="Phobius"/>
    </source>
</evidence>
<feature type="transmembrane region" description="Helical" evidence="1">
    <location>
        <begin position="114"/>
        <end position="133"/>
    </location>
</feature>
<keyword evidence="3" id="KW-1185">Reference proteome</keyword>
<name>A0ABR7XE47_9BACT</name>
<dbReference type="EMBL" id="JACXAJ010000001">
    <property type="protein sequence ID" value="MBD1396196.1"/>
    <property type="molecule type" value="Genomic_DNA"/>
</dbReference>
<proteinExistence type="predicted"/>
<evidence type="ECO:0000313" key="3">
    <source>
        <dbReference type="Proteomes" id="UP000625551"/>
    </source>
</evidence>
<comment type="caution">
    <text evidence="2">The sequence shown here is derived from an EMBL/GenBank/DDBJ whole genome shotgun (WGS) entry which is preliminary data.</text>
</comment>
<protein>
    <submittedName>
        <fullName evidence="2">Uncharacterized protein</fullName>
    </submittedName>
</protein>
<dbReference type="RefSeq" id="WP_191182323.1">
    <property type="nucleotide sequence ID" value="NZ_JACXAJ010000001.1"/>
</dbReference>
<reference evidence="2 3" key="1">
    <citation type="submission" date="2020-09" db="EMBL/GenBank/DDBJ databases">
        <title>Genome sequencing and assembly of Pontibacter sp.</title>
        <authorList>
            <person name="Chhetri G."/>
        </authorList>
    </citation>
    <scope>NUCLEOTIDE SEQUENCE [LARGE SCALE GENOMIC DNA]</scope>
    <source>
        <strain evidence="2 3">JH31</strain>
    </source>
</reference>
<accession>A0ABR7XE47</accession>
<keyword evidence="1" id="KW-0812">Transmembrane</keyword>
<keyword evidence="1" id="KW-0472">Membrane</keyword>
<feature type="transmembrane region" description="Helical" evidence="1">
    <location>
        <begin position="63"/>
        <end position="80"/>
    </location>
</feature>
<organism evidence="2 3">
    <name type="scientific">Pontibacter aquaedesilientis</name>
    <dbReference type="NCBI Taxonomy" id="2766980"/>
    <lineage>
        <taxon>Bacteria</taxon>
        <taxon>Pseudomonadati</taxon>
        <taxon>Bacteroidota</taxon>
        <taxon>Cytophagia</taxon>
        <taxon>Cytophagales</taxon>
        <taxon>Hymenobacteraceae</taxon>
        <taxon>Pontibacter</taxon>
    </lineage>
</organism>
<feature type="transmembrane region" description="Helical" evidence="1">
    <location>
        <begin position="6"/>
        <end position="24"/>
    </location>
</feature>
<evidence type="ECO:0000313" key="2">
    <source>
        <dbReference type="EMBL" id="MBD1396196.1"/>
    </source>
</evidence>
<keyword evidence="1" id="KW-1133">Transmembrane helix</keyword>
<gene>
    <name evidence="2" type="ORF">H9Q13_03380</name>
</gene>